<comment type="caution">
    <text evidence="1">The sequence shown here is derived from an EMBL/GenBank/DDBJ whole genome shotgun (WGS) entry which is preliminary data.</text>
</comment>
<evidence type="ECO:0000313" key="2">
    <source>
        <dbReference type="Proteomes" id="UP000478995"/>
    </source>
</evidence>
<dbReference type="EMBL" id="SWOY01000014">
    <property type="protein sequence ID" value="NFG18694.1"/>
    <property type="molecule type" value="Genomic_DNA"/>
</dbReference>
<name>A0A6B3WGU0_CLOBO</name>
<proteinExistence type="predicted"/>
<reference evidence="1 2" key="1">
    <citation type="submission" date="2019-04" db="EMBL/GenBank/DDBJ databases">
        <title>Genome sequencing of Clostridium botulinum Groups I-IV and Clostridium butyricum.</title>
        <authorList>
            <person name="Brunt J."/>
            <person name="Van Vliet A.H.M."/>
            <person name="Stringer S.C."/>
            <person name="Carter A.T."/>
            <person name="Peck M.W."/>
        </authorList>
    </citation>
    <scope>NUCLEOTIDE SEQUENCE [LARGE SCALE GENOMIC DNA]</scope>
    <source>
        <strain evidence="1 2">IFR 18/037</strain>
    </source>
</reference>
<dbReference type="RefSeq" id="WP_012705687.1">
    <property type="nucleotide sequence ID" value="NZ_CP013847.1"/>
</dbReference>
<protein>
    <submittedName>
        <fullName evidence="1">Uncharacterized protein</fullName>
    </submittedName>
</protein>
<dbReference type="AlphaFoldDB" id="A0A6B3WGU0"/>
<organism evidence="1 2">
    <name type="scientific">Clostridium botulinum</name>
    <dbReference type="NCBI Taxonomy" id="1491"/>
    <lineage>
        <taxon>Bacteria</taxon>
        <taxon>Bacillati</taxon>
        <taxon>Bacillota</taxon>
        <taxon>Clostridia</taxon>
        <taxon>Eubacteriales</taxon>
        <taxon>Clostridiaceae</taxon>
        <taxon>Clostridium</taxon>
    </lineage>
</organism>
<sequence length="83" mass="9573">MAKKVAMVKFLRGSFDQEYSYKTDIEDLKDGDVLVVEANDSYSITIFQRYSETKSRVEQATKWVVQKVDIKAHEAKMFLGDSD</sequence>
<evidence type="ECO:0000313" key="1">
    <source>
        <dbReference type="EMBL" id="NFG18694.1"/>
    </source>
</evidence>
<dbReference type="Proteomes" id="UP000478995">
    <property type="component" value="Unassembled WGS sequence"/>
</dbReference>
<accession>A0A6B3WGU0</accession>
<gene>
    <name evidence="1" type="ORF">FC794_18340</name>
</gene>